<dbReference type="EMBL" id="MSDS01000037">
    <property type="protein sequence ID" value="OPE57411.1"/>
    <property type="molecule type" value="Genomic_DNA"/>
</dbReference>
<dbReference type="Proteomes" id="UP000189855">
    <property type="component" value="Unassembled WGS sequence"/>
</dbReference>
<reference evidence="2 3" key="1">
    <citation type="journal article" date="2017" name="Mol. Ecol.">
        <title>Adaptation of the pathogen, Pseudomonas syringae, during experimental evolution on a native vs. alternative host plant.</title>
        <authorList>
            <person name="Meaden S."/>
            <person name="Koskella B."/>
        </authorList>
    </citation>
    <scope>NUCLEOTIDE SEQUENCE [LARGE SCALE GENOMIC DNA]</scope>
    <source>
        <strain evidence="2 3">PT23</strain>
    </source>
</reference>
<accession>A0AB36KLC4</accession>
<comment type="caution">
    <text evidence="2">The sequence shown here is derived from an EMBL/GenBank/DDBJ whole genome shotgun (WGS) entry which is preliminary data.</text>
</comment>
<dbReference type="Gene3D" id="3.10.290.30">
    <property type="entry name" value="MM3350-like"/>
    <property type="match status" value="1"/>
</dbReference>
<proteinExistence type="predicted"/>
<evidence type="ECO:0000313" key="2">
    <source>
        <dbReference type="EMBL" id="OPE57411.1"/>
    </source>
</evidence>
<gene>
    <name evidence="2" type="ORF">BTW15_25150</name>
</gene>
<name>A0AB36KLC4_PSEUB</name>
<dbReference type="Pfam" id="PF07929">
    <property type="entry name" value="PRiA4_ORF3"/>
    <property type="match status" value="1"/>
</dbReference>
<organism evidence="2 3">
    <name type="scientific">Pseudomonas syringae pv. tomato</name>
    <dbReference type="NCBI Taxonomy" id="323"/>
    <lineage>
        <taxon>Bacteria</taxon>
        <taxon>Pseudomonadati</taxon>
        <taxon>Pseudomonadota</taxon>
        <taxon>Gammaproteobacteria</taxon>
        <taxon>Pseudomonadales</taxon>
        <taxon>Pseudomonadaceae</taxon>
        <taxon>Pseudomonas</taxon>
    </lineage>
</organism>
<dbReference type="InterPro" id="IPR012912">
    <property type="entry name" value="Plasmid_pRiA4b_Orf3-like"/>
</dbReference>
<dbReference type="SUPFAM" id="SSF159941">
    <property type="entry name" value="MM3350-like"/>
    <property type="match status" value="1"/>
</dbReference>
<protein>
    <recommendedName>
        <fullName evidence="1">Plasmid pRiA4b Orf3-like domain-containing protein</fullName>
    </recommendedName>
</protein>
<evidence type="ECO:0000313" key="3">
    <source>
        <dbReference type="Proteomes" id="UP000189855"/>
    </source>
</evidence>
<dbReference type="AlphaFoldDB" id="A0AB36KLC4"/>
<sequence>MRVFVFVAFDISHRFQHDRTIRCMVGGSWDYAEFLASITKLNDPEHHNMLDWYGDDVDSALFDHTRVNYRLYGMKV</sequence>
<feature type="domain" description="Plasmid pRiA4b Orf3-like" evidence="1">
    <location>
        <begin position="25"/>
        <end position="64"/>
    </location>
</feature>
<evidence type="ECO:0000259" key="1">
    <source>
        <dbReference type="Pfam" id="PF07929"/>
    </source>
</evidence>
<dbReference type="InterPro" id="IPR024047">
    <property type="entry name" value="MM3350-like_sf"/>
</dbReference>